<name>A0A176YZX3_9BRAD</name>
<dbReference type="RefSeq" id="WP_063698929.1">
    <property type="nucleotide sequence ID" value="NZ_LUUB01000040.1"/>
</dbReference>
<evidence type="ECO:0000313" key="2">
    <source>
        <dbReference type="EMBL" id="OAF12450.1"/>
    </source>
</evidence>
<protein>
    <recommendedName>
        <fullName evidence="1">DUF6314 domain-containing protein</fullName>
    </recommendedName>
</protein>
<evidence type="ECO:0000259" key="1">
    <source>
        <dbReference type="Pfam" id="PF19834"/>
    </source>
</evidence>
<reference evidence="2 3" key="1">
    <citation type="submission" date="2016-03" db="EMBL/GenBank/DDBJ databases">
        <title>Draft Genome Sequence of the Strain BR 10245 (Bradyrhizobium sp.) isolated from nodules of Centrolobium paraense.</title>
        <authorList>
            <person name="Simoes-Araujo J.L.Sr."/>
            <person name="Barauna A.C."/>
            <person name="Silva K."/>
            <person name="Zilli J.E."/>
        </authorList>
    </citation>
    <scope>NUCLEOTIDE SEQUENCE [LARGE SCALE GENOMIC DNA]</scope>
    <source>
        <strain evidence="2 3">BR 10245</strain>
    </source>
</reference>
<evidence type="ECO:0000313" key="3">
    <source>
        <dbReference type="Proteomes" id="UP000076959"/>
    </source>
</evidence>
<dbReference type="STRING" id="1505087.AYJ54_06380"/>
<gene>
    <name evidence="2" type="ORF">AYJ54_06380</name>
</gene>
<feature type="domain" description="DUF6314" evidence="1">
    <location>
        <begin position="19"/>
        <end position="151"/>
    </location>
</feature>
<dbReference type="OrthoDB" id="7351979at2"/>
<accession>A0A176YZX3</accession>
<sequence>MNETVIDGWGDASEVAEKLAGSWSFNRVIEGQGTMQGVAIVTPSDKGGLAYREQGNLKLLNGTELQAEREYIFSKSDRGFEVFFNENPPRLFHDISLSATVGGDLSGSAVHLCNLDNYQSTYNFLPDGRFVVRHVVSGPRKGYTMTTTYTRVARRSGPTAQR</sequence>
<keyword evidence="3" id="KW-1185">Reference proteome</keyword>
<dbReference type="Pfam" id="PF19834">
    <property type="entry name" value="DUF6314"/>
    <property type="match status" value="1"/>
</dbReference>
<dbReference type="InterPro" id="IPR045632">
    <property type="entry name" value="DUF6314"/>
</dbReference>
<comment type="caution">
    <text evidence="2">The sequence shown here is derived from an EMBL/GenBank/DDBJ whole genome shotgun (WGS) entry which is preliminary data.</text>
</comment>
<organism evidence="2 3">
    <name type="scientific">Bradyrhizobium centrolobii</name>
    <dbReference type="NCBI Taxonomy" id="1505087"/>
    <lineage>
        <taxon>Bacteria</taxon>
        <taxon>Pseudomonadati</taxon>
        <taxon>Pseudomonadota</taxon>
        <taxon>Alphaproteobacteria</taxon>
        <taxon>Hyphomicrobiales</taxon>
        <taxon>Nitrobacteraceae</taxon>
        <taxon>Bradyrhizobium</taxon>
    </lineage>
</organism>
<dbReference type="AlphaFoldDB" id="A0A176YZX3"/>
<proteinExistence type="predicted"/>
<dbReference type="EMBL" id="LUUB01000040">
    <property type="protein sequence ID" value="OAF12450.1"/>
    <property type="molecule type" value="Genomic_DNA"/>
</dbReference>
<dbReference type="Proteomes" id="UP000076959">
    <property type="component" value="Unassembled WGS sequence"/>
</dbReference>